<organism evidence="2 3">
    <name type="scientific">Paralvinella palmiformis</name>
    <dbReference type="NCBI Taxonomy" id="53620"/>
    <lineage>
        <taxon>Eukaryota</taxon>
        <taxon>Metazoa</taxon>
        <taxon>Spiralia</taxon>
        <taxon>Lophotrochozoa</taxon>
        <taxon>Annelida</taxon>
        <taxon>Polychaeta</taxon>
        <taxon>Sedentaria</taxon>
        <taxon>Canalipalpata</taxon>
        <taxon>Terebellida</taxon>
        <taxon>Terebelliformia</taxon>
        <taxon>Alvinellidae</taxon>
        <taxon>Paralvinella</taxon>
    </lineage>
</organism>
<proteinExistence type="predicted"/>
<name>A0AAD9JXF0_9ANNE</name>
<dbReference type="AlphaFoldDB" id="A0AAD9JXF0"/>
<sequence>MVGPPLYITQPPTLYSGSHKPSSPIISTELATQKGSTSSITGLPSTIYTTEPGIVESSASLKSQEVTIPVRSAEYTTQRSPTLASLTMVGPPLYITQPPKLYSESRKPSSPNILTEQATTKSSTSPILTMVGSPLYLSKPSKSYTLPYKTSSPVRSIEHATKGSSAAPPLTMVGPPLYITQPPTLYSGSHKPSSPIISTELATQKGSTSPNFDNGEDHHYILLSYLRHIQCHIGHPPQFLPPNMHQKVAQRPLY</sequence>
<protein>
    <submittedName>
        <fullName evidence="2">Uncharacterized protein</fullName>
    </submittedName>
</protein>
<reference evidence="2" key="1">
    <citation type="journal article" date="2023" name="Mol. Biol. Evol.">
        <title>Third-Generation Sequencing Reveals the Adaptive Role of the Epigenome in Three Deep-Sea Polychaetes.</title>
        <authorList>
            <person name="Perez M."/>
            <person name="Aroh O."/>
            <person name="Sun Y."/>
            <person name="Lan Y."/>
            <person name="Juniper S.K."/>
            <person name="Young C.R."/>
            <person name="Angers B."/>
            <person name="Qian P.Y."/>
        </authorList>
    </citation>
    <scope>NUCLEOTIDE SEQUENCE</scope>
    <source>
        <strain evidence="2">P08H-3</strain>
    </source>
</reference>
<accession>A0AAD9JXF0</accession>
<feature type="region of interest" description="Disordered" evidence="1">
    <location>
        <begin position="99"/>
        <end position="122"/>
    </location>
</feature>
<evidence type="ECO:0000256" key="1">
    <source>
        <dbReference type="SAM" id="MobiDB-lite"/>
    </source>
</evidence>
<comment type="caution">
    <text evidence="2">The sequence shown here is derived from an EMBL/GenBank/DDBJ whole genome shotgun (WGS) entry which is preliminary data.</text>
</comment>
<dbReference type="EMBL" id="JAODUP010000143">
    <property type="protein sequence ID" value="KAK2159945.1"/>
    <property type="molecule type" value="Genomic_DNA"/>
</dbReference>
<gene>
    <name evidence="2" type="ORF">LSH36_143g05015</name>
</gene>
<dbReference type="Proteomes" id="UP001208570">
    <property type="component" value="Unassembled WGS sequence"/>
</dbReference>
<feature type="compositionally biased region" description="Polar residues" evidence="1">
    <location>
        <begin position="108"/>
        <end position="122"/>
    </location>
</feature>
<evidence type="ECO:0000313" key="3">
    <source>
        <dbReference type="Proteomes" id="UP001208570"/>
    </source>
</evidence>
<evidence type="ECO:0000313" key="2">
    <source>
        <dbReference type="EMBL" id="KAK2159945.1"/>
    </source>
</evidence>
<keyword evidence="3" id="KW-1185">Reference proteome</keyword>